<dbReference type="PANTHER" id="PTHR33279">
    <property type="entry name" value="SULFUR CARRIER PROTEIN YEDF-RELATED"/>
    <property type="match status" value="1"/>
</dbReference>
<keyword evidence="4" id="KW-1185">Reference proteome</keyword>
<dbReference type="RefSeq" id="WP_111544314.1">
    <property type="nucleotide sequence ID" value="NZ_JBHLYT010000030.1"/>
</dbReference>
<dbReference type="AlphaFoldDB" id="A0A2W7CWV0"/>
<dbReference type="PANTHER" id="PTHR33279:SF6">
    <property type="entry name" value="SULFUR CARRIER PROTEIN YEDF-RELATED"/>
    <property type="match status" value="1"/>
</dbReference>
<dbReference type="EMBL" id="MZXV01000027">
    <property type="protein sequence ID" value="PZV38239.1"/>
    <property type="molecule type" value="Genomic_DNA"/>
</dbReference>
<dbReference type="CDD" id="cd00291">
    <property type="entry name" value="SirA_YedF_YeeD"/>
    <property type="match status" value="1"/>
</dbReference>
<comment type="caution">
    <text evidence="3">The sequence shown here is derived from an EMBL/GenBank/DDBJ whole genome shotgun (WGS) entry which is preliminary data.</text>
</comment>
<sequence>MLENKDSKRASVYDLKGLNCPLPVLKAKKRLAGMQAGSRLWLETTDPLAVIDIPAFCSDSGHRLVETAAVSGGHRFLVERGEQQS</sequence>
<dbReference type="Pfam" id="PF01206">
    <property type="entry name" value="TusA"/>
    <property type="match status" value="1"/>
</dbReference>
<proteinExistence type="inferred from homology"/>
<name>A0A2W7CWV0_9HYPH</name>
<dbReference type="InterPro" id="IPR001455">
    <property type="entry name" value="TusA-like"/>
</dbReference>
<organism evidence="3 4">
    <name type="scientific">Mesorhizobium kowhaii</name>
    <dbReference type="NCBI Taxonomy" id="1300272"/>
    <lineage>
        <taxon>Bacteria</taxon>
        <taxon>Pseudomonadati</taxon>
        <taxon>Pseudomonadota</taxon>
        <taxon>Alphaproteobacteria</taxon>
        <taxon>Hyphomicrobiales</taxon>
        <taxon>Phyllobacteriaceae</taxon>
        <taxon>Mesorhizobium</taxon>
    </lineage>
</organism>
<feature type="domain" description="UPF0033" evidence="2">
    <location>
        <begin position="13"/>
        <end position="80"/>
    </location>
</feature>
<dbReference type="Gene3D" id="3.30.110.40">
    <property type="entry name" value="TusA-like domain"/>
    <property type="match status" value="1"/>
</dbReference>
<protein>
    <submittedName>
        <fullName evidence="3">Response regulator SirA</fullName>
    </submittedName>
</protein>
<evidence type="ECO:0000313" key="4">
    <source>
        <dbReference type="Proteomes" id="UP000248616"/>
    </source>
</evidence>
<comment type="similarity">
    <text evidence="1">Belongs to the sulfur carrier protein TusA family.</text>
</comment>
<reference evidence="4" key="1">
    <citation type="submission" date="2017-03" db="EMBL/GenBank/DDBJ databases">
        <authorList>
            <person name="Safronova V.I."/>
            <person name="Sazanova A.L."/>
            <person name="Chirak E.R."/>
        </authorList>
    </citation>
    <scope>NUCLEOTIDE SEQUENCE [LARGE SCALE GENOMIC DNA]</scope>
    <source>
        <strain evidence="4">Ach-343</strain>
    </source>
</reference>
<gene>
    <name evidence="3" type="ORF">B5V02_11340</name>
</gene>
<dbReference type="SUPFAM" id="SSF64307">
    <property type="entry name" value="SirA-like"/>
    <property type="match status" value="1"/>
</dbReference>
<dbReference type="Proteomes" id="UP000248616">
    <property type="component" value="Unassembled WGS sequence"/>
</dbReference>
<evidence type="ECO:0000259" key="2">
    <source>
        <dbReference type="Pfam" id="PF01206"/>
    </source>
</evidence>
<evidence type="ECO:0000256" key="1">
    <source>
        <dbReference type="ARBA" id="ARBA00008984"/>
    </source>
</evidence>
<accession>A0A2W7CWV0</accession>
<dbReference type="InterPro" id="IPR036868">
    <property type="entry name" value="TusA-like_sf"/>
</dbReference>
<evidence type="ECO:0000313" key="3">
    <source>
        <dbReference type="EMBL" id="PZV38239.1"/>
    </source>
</evidence>
<dbReference type="OrthoDB" id="9797551at2"/>